<protein>
    <submittedName>
        <fullName evidence="1">Acyl-CoA N-acyltransferase</fullName>
    </submittedName>
</protein>
<gene>
    <name evidence="1" type="ORF">BO95DRAFT_439991</name>
</gene>
<reference evidence="1" key="1">
    <citation type="submission" date="2018-02" db="EMBL/GenBank/DDBJ databases">
        <title>The genomes of Aspergillus section Nigri reveals drivers in fungal speciation.</title>
        <authorList>
            <consortium name="DOE Joint Genome Institute"/>
            <person name="Vesth T.C."/>
            <person name="Nybo J."/>
            <person name="Theobald S."/>
            <person name="Brandl J."/>
            <person name="Frisvad J.C."/>
            <person name="Nielsen K.F."/>
            <person name="Lyhne E.K."/>
            <person name="Kogle M.E."/>
            <person name="Kuo A."/>
            <person name="Riley R."/>
            <person name="Clum A."/>
            <person name="Nolan M."/>
            <person name="Lipzen A."/>
            <person name="Salamov A."/>
            <person name="Henrissat B."/>
            <person name="Wiebenga A."/>
            <person name="De vries R.P."/>
            <person name="Grigoriev I.V."/>
            <person name="Mortensen U.H."/>
            <person name="Andersen M.R."/>
            <person name="Baker S.E."/>
        </authorList>
    </citation>
    <scope>NUCLEOTIDE SEQUENCE</scope>
    <source>
        <strain evidence="1">CBS 621.78</strain>
    </source>
</reference>
<sequence>MHQQNHENLLIPTQVPVSVSSNSPRKADGTKRKMSYLQSSRLTYRALEDTPEDEDFLHAIQSDPEAYANSTPALPKPQAKRDTVNGYKKSLMERALLAAIIVLPHPPSNGESLTSNAAEDTPKMQTQTQTATPGTPIGVISLRREGGDYAHHRGTSITIDIARGYRGQGYGSEAINWVLHWAFRRAGLHRVEIQALAYNEGAVRLYERLGFTLEGRRREAFWHDGRWYDDVVFGMLEREWEERQARAQSV</sequence>
<dbReference type="EMBL" id="KZ825321">
    <property type="protein sequence ID" value="RAH48890.1"/>
    <property type="molecule type" value="Genomic_DNA"/>
</dbReference>
<organism evidence="1 2">
    <name type="scientific">Aspergillus brunneoviolaceus CBS 621.78</name>
    <dbReference type="NCBI Taxonomy" id="1450534"/>
    <lineage>
        <taxon>Eukaryota</taxon>
        <taxon>Fungi</taxon>
        <taxon>Dikarya</taxon>
        <taxon>Ascomycota</taxon>
        <taxon>Pezizomycotina</taxon>
        <taxon>Eurotiomycetes</taxon>
        <taxon>Eurotiomycetidae</taxon>
        <taxon>Eurotiales</taxon>
        <taxon>Aspergillaceae</taxon>
        <taxon>Aspergillus</taxon>
        <taxon>Aspergillus subgen. Circumdati</taxon>
    </lineage>
</organism>
<keyword evidence="2" id="KW-1185">Reference proteome</keyword>
<name>A0ACD1GI21_9EURO</name>
<proteinExistence type="predicted"/>
<accession>A0ACD1GI21</accession>
<evidence type="ECO:0000313" key="2">
    <source>
        <dbReference type="Proteomes" id="UP000249057"/>
    </source>
</evidence>
<dbReference type="Proteomes" id="UP000249057">
    <property type="component" value="Unassembled WGS sequence"/>
</dbReference>
<evidence type="ECO:0000313" key="1">
    <source>
        <dbReference type="EMBL" id="RAH48890.1"/>
    </source>
</evidence>